<dbReference type="Proteomes" id="UP001187415">
    <property type="component" value="Unassembled WGS sequence"/>
</dbReference>
<dbReference type="EMBL" id="JAUPFM010000004">
    <property type="protein sequence ID" value="KAK2853530.1"/>
    <property type="molecule type" value="Genomic_DNA"/>
</dbReference>
<dbReference type="AlphaFoldDB" id="A0AA88NAM2"/>
<evidence type="ECO:0000313" key="1">
    <source>
        <dbReference type="EMBL" id="KAK2853530.1"/>
    </source>
</evidence>
<accession>A0AA88NAM2</accession>
<proteinExistence type="predicted"/>
<keyword evidence="2" id="KW-1185">Reference proteome</keyword>
<evidence type="ECO:0000313" key="2">
    <source>
        <dbReference type="Proteomes" id="UP001187415"/>
    </source>
</evidence>
<organism evidence="1 2">
    <name type="scientific">Channa striata</name>
    <name type="common">Snakehead murrel</name>
    <name type="synonym">Ophicephalus striatus</name>
    <dbReference type="NCBI Taxonomy" id="64152"/>
    <lineage>
        <taxon>Eukaryota</taxon>
        <taxon>Metazoa</taxon>
        <taxon>Chordata</taxon>
        <taxon>Craniata</taxon>
        <taxon>Vertebrata</taxon>
        <taxon>Euteleostomi</taxon>
        <taxon>Actinopterygii</taxon>
        <taxon>Neopterygii</taxon>
        <taxon>Teleostei</taxon>
        <taxon>Neoteleostei</taxon>
        <taxon>Acanthomorphata</taxon>
        <taxon>Anabantaria</taxon>
        <taxon>Anabantiformes</taxon>
        <taxon>Channoidei</taxon>
        <taxon>Channidae</taxon>
        <taxon>Channa</taxon>
    </lineage>
</organism>
<name>A0AA88NAM2_CHASR</name>
<reference evidence="1" key="1">
    <citation type="submission" date="2023-07" db="EMBL/GenBank/DDBJ databases">
        <title>Chromosome-level Genome Assembly of Striped Snakehead (Channa striata).</title>
        <authorList>
            <person name="Liu H."/>
        </authorList>
    </citation>
    <scope>NUCLEOTIDE SEQUENCE</scope>
    <source>
        <strain evidence="1">Gz</strain>
        <tissue evidence="1">Muscle</tissue>
    </source>
</reference>
<comment type="caution">
    <text evidence="1">The sequence shown here is derived from an EMBL/GenBank/DDBJ whole genome shotgun (WGS) entry which is preliminary data.</text>
</comment>
<sequence>MPRAGNDLEALQTHLCFCHSNLHPRRTARSGSTFVSAVSNIYLSQQTRQKPGSCWRFQTGRRSYQVATCSLPAESCYMKRI</sequence>
<protein>
    <submittedName>
        <fullName evidence="1">Uncharacterized protein</fullName>
    </submittedName>
</protein>
<gene>
    <name evidence="1" type="ORF">Q5P01_006191</name>
</gene>